<name>A0ABV8IRF5_9ACTN</name>
<dbReference type="RefSeq" id="WP_378067766.1">
    <property type="nucleotide sequence ID" value="NZ_JBHSBL010000016.1"/>
</dbReference>
<accession>A0ABV8IRF5</accession>
<sequence length="231" mass="24624">MLRKDFPKTNWVSAGSREVVSPGNRARAMGRGALGSATHVGQAGDADFAPGSGDTYNITIYGGGDLSQLPPSLAAAVAQEDVLAPDIALQHLSELLSKARNAAGRPKLQTLARAIDYSDSMLSRVFNGRRAPARDKLEALAEQLDVDTRTYTTIWLPLWEAAVRKPAEPTPKAGAMPVPVPAGPPAHDERFVCASCKALVRLADAPGHIEWHTTLGHEQFPIASVTHLRPA</sequence>
<organism evidence="2 3">
    <name type="scientific">Actinoplanes subglobosus</name>
    <dbReference type="NCBI Taxonomy" id="1547892"/>
    <lineage>
        <taxon>Bacteria</taxon>
        <taxon>Bacillati</taxon>
        <taxon>Actinomycetota</taxon>
        <taxon>Actinomycetes</taxon>
        <taxon>Micromonosporales</taxon>
        <taxon>Micromonosporaceae</taxon>
        <taxon>Actinoplanes</taxon>
    </lineage>
</organism>
<reference evidence="3" key="1">
    <citation type="journal article" date="2019" name="Int. J. Syst. Evol. Microbiol.">
        <title>The Global Catalogue of Microorganisms (GCM) 10K type strain sequencing project: providing services to taxonomists for standard genome sequencing and annotation.</title>
        <authorList>
            <consortium name="The Broad Institute Genomics Platform"/>
            <consortium name="The Broad Institute Genome Sequencing Center for Infectious Disease"/>
            <person name="Wu L."/>
            <person name="Ma J."/>
        </authorList>
    </citation>
    <scope>NUCLEOTIDE SEQUENCE [LARGE SCALE GENOMIC DNA]</scope>
    <source>
        <strain evidence="3">TBRC 5832</strain>
    </source>
</reference>
<comment type="caution">
    <text evidence="2">The sequence shown here is derived from an EMBL/GenBank/DDBJ whole genome shotgun (WGS) entry which is preliminary data.</text>
</comment>
<evidence type="ECO:0000259" key="1">
    <source>
        <dbReference type="PROSITE" id="PS50943"/>
    </source>
</evidence>
<dbReference type="EMBL" id="JBHSBL010000016">
    <property type="protein sequence ID" value="MFC4066794.1"/>
    <property type="molecule type" value="Genomic_DNA"/>
</dbReference>
<keyword evidence="3" id="KW-1185">Reference proteome</keyword>
<dbReference type="SMART" id="SM00530">
    <property type="entry name" value="HTH_XRE"/>
    <property type="match status" value="1"/>
</dbReference>
<dbReference type="SUPFAM" id="SSF47413">
    <property type="entry name" value="lambda repressor-like DNA-binding domains"/>
    <property type="match status" value="1"/>
</dbReference>
<gene>
    <name evidence="2" type="ORF">ACFO0C_17790</name>
</gene>
<proteinExistence type="predicted"/>
<evidence type="ECO:0000313" key="2">
    <source>
        <dbReference type="EMBL" id="MFC4066794.1"/>
    </source>
</evidence>
<evidence type="ECO:0000313" key="3">
    <source>
        <dbReference type="Proteomes" id="UP001595867"/>
    </source>
</evidence>
<dbReference type="Gene3D" id="1.10.260.40">
    <property type="entry name" value="lambda repressor-like DNA-binding domains"/>
    <property type="match status" value="1"/>
</dbReference>
<dbReference type="InterPro" id="IPR001387">
    <property type="entry name" value="Cro/C1-type_HTH"/>
</dbReference>
<protein>
    <submittedName>
        <fullName evidence="2">Helix-turn-helix domain-containing protein</fullName>
    </submittedName>
</protein>
<feature type="domain" description="HTH cro/C1-type" evidence="1">
    <location>
        <begin position="108"/>
        <end position="151"/>
    </location>
</feature>
<dbReference type="PROSITE" id="PS50943">
    <property type="entry name" value="HTH_CROC1"/>
    <property type="match status" value="1"/>
</dbReference>
<dbReference type="Pfam" id="PF01381">
    <property type="entry name" value="HTH_3"/>
    <property type="match status" value="1"/>
</dbReference>
<dbReference type="Proteomes" id="UP001595867">
    <property type="component" value="Unassembled WGS sequence"/>
</dbReference>
<dbReference type="CDD" id="cd00093">
    <property type="entry name" value="HTH_XRE"/>
    <property type="match status" value="1"/>
</dbReference>
<dbReference type="InterPro" id="IPR010982">
    <property type="entry name" value="Lambda_DNA-bd_dom_sf"/>
</dbReference>